<dbReference type="InterPro" id="IPR052029">
    <property type="entry name" value="PpiD_chaperone"/>
</dbReference>
<evidence type="ECO:0000256" key="15">
    <source>
        <dbReference type="SAM" id="Phobius"/>
    </source>
</evidence>
<evidence type="ECO:0000256" key="6">
    <source>
        <dbReference type="ARBA" id="ARBA00022989"/>
    </source>
</evidence>
<evidence type="ECO:0000256" key="7">
    <source>
        <dbReference type="ARBA" id="ARBA00023136"/>
    </source>
</evidence>
<evidence type="ECO:0000256" key="11">
    <source>
        <dbReference type="ARBA" id="ARBA00038408"/>
    </source>
</evidence>
<dbReference type="PANTHER" id="PTHR47529">
    <property type="entry name" value="PEPTIDYL-PROLYL CIS-TRANS ISOMERASE D"/>
    <property type="match status" value="1"/>
</dbReference>
<evidence type="ECO:0000256" key="9">
    <source>
        <dbReference type="ARBA" id="ARBA00030642"/>
    </source>
</evidence>
<dbReference type="PROSITE" id="PS50198">
    <property type="entry name" value="PPIC_PPIASE_2"/>
    <property type="match status" value="1"/>
</dbReference>
<accession>A0A430G8W2</accession>
<evidence type="ECO:0000256" key="14">
    <source>
        <dbReference type="PROSITE-ProRule" id="PRU00278"/>
    </source>
</evidence>
<evidence type="ECO:0000256" key="13">
    <source>
        <dbReference type="ARBA" id="ARBA00042775"/>
    </source>
</evidence>
<dbReference type="Proteomes" id="UP000287746">
    <property type="component" value="Unassembled WGS sequence"/>
</dbReference>
<evidence type="ECO:0000256" key="2">
    <source>
        <dbReference type="ARBA" id="ARBA00018370"/>
    </source>
</evidence>
<keyword evidence="6 15" id="KW-1133">Transmembrane helix</keyword>
<evidence type="ECO:0000256" key="4">
    <source>
        <dbReference type="ARBA" id="ARBA00022519"/>
    </source>
</evidence>
<evidence type="ECO:0000256" key="12">
    <source>
        <dbReference type="ARBA" id="ARBA00040743"/>
    </source>
</evidence>
<keyword evidence="7 15" id="KW-0472">Membrane</keyword>
<gene>
    <name evidence="17" type="ORF">DAH66_00970</name>
</gene>
<proteinExistence type="inferred from homology"/>
<keyword evidence="5 15" id="KW-0812">Transmembrane</keyword>
<name>A0A430G8W2_9SPHN</name>
<evidence type="ECO:0000259" key="16">
    <source>
        <dbReference type="PROSITE" id="PS50198"/>
    </source>
</evidence>
<dbReference type="PANTHER" id="PTHR47529:SF1">
    <property type="entry name" value="PERIPLASMIC CHAPERONE PPID"/>
    <property type="match status" value="1"/>
</dbReference>
<evidence type="ECO:0000256" key="10">
    <source>
        <dbReference type="ARBA" id="ARBA00031484"/>
    </source>
</evidence>
<evidence type="ECO:0000313" key="17">
    <source>
        <dbReference type="EMBL" id="RSY90581.1"/>
    </source>
</evidence>
<keyword evidence="8" id="KW-0143">Chaperone</keyword>
<evidence type="ECO:0000256" key="5">
    <source>
        <dbReference type="ARBA" id="ARBA00022692"/>
    </source>
</evidence>
<dbReference type="Pfam" id="PF13624">
    <property type="entry name" value="SurA_N_3"/>
    <property type="match status" value="1"/>
</dbReference>
<dbReference type="Gene3D" id="1.10.4030.10">
    <property type="entry name" value="Porin chaperone SurA, peptide-binding domain"/>
    <property type="match status" value="1"/>
</dbReference>
<comment type="similarity">
    <text evidence="11">Belongs to the PpiD chaperone family.</text>
</comment>
<evidence type="ECO:0000313" key="18">
    <source>
        <dbReference type="Proteomes" id="UP000287746"/>
    </source>
</evidence>
<reference evidence="18" key="1">
    <citation type="submission" date="2018-07" db="EMBL/GenBank/DDBJ databases">
        <title>Genomic and Epidemiologic Investigation of an Indolent Hospital Outbreak.</title>
        <authorList>
            <person name="Johnson R.C."/>
            <person name="Deming C."/>
            <person name="Conlan S."/>
            <person name="Zellmer C.J."/>
            <person name="Michelin A.V."/>
            <person name="Lee-Lin S.-Q."/>
            <person name="Thomas P.J."/>
            <person name="Park M."/>
            <person name="Weingarten R.A."/>
            <person name="Less J."/>
            <person name="Dekker J.P."/>
            <person name="Frank K.M."/>
            <person name="Musser K.A."/>
            <person name="Mcquiston J.R."/>
            <person name="Henderson D.K."/>
            <person name="Lau A.F."/>
            <person name="Palmore T.N."/>
            <person name="Segre J.A."/>
        </authorList>
    </citation>
    <scope>NUCLEOTIDE SEQUENCE [LARGE SCALE GENOMIC DNA]</scope>
    <source>
        <strain evidence="18">SK-CDC1_0717</strain>
    </source>
</reference>
<sequence length="675" mass="71089">MAAHCPPKAPSFTFDRVSMLTFLRRILFSTAGKIIALLLLVVIAVAFALGDITNLSGGGGPSGGALVQVGNKKVTEQELQQRLKNALERARQQQPALDMTQFVAMGGFEQVLDDIVNGMVLEEYARDHGMAVSKAAIDGEIASAPAFADPLTGKFSQRNFEQILAREGITADQIRDDIRQGTLAQWVAGPTVGVVRGATYVPTELALPYASQLLERRKGSVGYVPISAIAPGAPPTDAELTAFYNRNRARYTMPERRVIRYALVRPAQFAEAAKATEAEIAAAYKQNAAQYAASTKRTLAQVIVADQNSANALAAKIKGGATLAAAAQGAGLQPSTIDNAEKQSFARASSPEIANAAFAAAQGVVVGPLRSPLGWHIVRVEKIEQVAGKTLDQVRGELATAITQRKEAEALTNLRGQIDTAIAGNATFDEAVADAKLKAETTQAIFGDGRTQEAAEAATPSPPDPVIAQIAKAGFAMETGDDAQIVPIDQDGSFALVKPERVIAAAPRPLAEIREAVVAGFIRDRQLQAARKAASAILADVGKGTPIADAMKKTGLTLPALQPLDAVRGQLAQAGMQIPPPVRLMFSMAAKKAKMTEAPNGGGYWVVWLDEITPGDARNDKALIAQTRGGLTQVIGAEYLEQFVAAARKSIGVKRDEAAIARVKAQLAGQSTGGN</sequence>
<organism evidence="17 18">
    <name type="scientific">Sphingomonas koreensis</name>
    <dbReference type="NCBI Taxonomy" id="93064"/>
    <lineage>
        <taxon>Bacteria</taxon>
        <taxon>Pseudomonadati</taxon>
        <taxon>Pseudomonadota</taxon>
        <taxon>Alphaproteobacteria</taxon>
        <taxon>Sphingomonadales</taxon>
        <taxon>Sphingomonadaceae</taxon>
        <taxon>Sphingomonas</taxon>
    </lineage>
</organism>
<dbReference type="InterPro" id="IPR000297">
    <property type="entry name" value="PPIase_PpiC"/>
</dbReference>
<dbReference type="GO" id="GO:0005886">
    <property type="term" value="C:plasma membrane"/>
    <property type="evidence" value="ECO:0007669"/>
    <property type="project" value="UniProtKB-SubCell"/>
</dbReference>
<keyword evidence="14" id="KW-0697">Rotamase</keyword>
<dbReference type="AlphaFoldDB" id="A0A430G8W2"/>
<keyword evidence="14 17" id="KW-0413">Isomerase</keyword>
<evidence type="ECO:0000256" key="3">
    <source>
        <dbReference type="ARBA" id="ARBA00022475"/>
    </source>
</evidence>
<dbReference type="Gene3D" id="3.10.50.40">
    <property type="match status" value="1"/>
</dbReference>
<comment type="subcellular location">
    <subcellularLocation>
        <location evidence="1">Cell inner membrane</location>
        <topology evidence="1">Single-pass type II membrane protein</topology>
        <orientation evidence="1">Periplasmic side</orientation>
    </subcellularLocation>
</comment>
<comment type="caution">
    <text evidence="17">The sequence shown here is derived from an EMBL/GenBank/DDBJ whole genome shotgun (WGS) entry which is preliminary data.</text>
</comment>
<dbReference type="Pfam" id="PF13145">
    <property type="entry name" value="Rotamase_2"/>
    <property type="match status" value="1"/>
</dbReference>
<evidence type="ECO:0000256" key="8">
    <source>
        <dbReference type="ARBA" id="ARBA00023186"/>
    </source>
</evidence>
<evidence type="ECO:0000256" key="1">
    <source>
        <dbReference type="ARBA" id="ARBA00004382"/>
    </source>
</evidence>
<dbReference type="GO" id="GO:0003755">
    <property type="term" value="F:peptidyl-prolyl cis-trans isomerase activity"/>
    <property type="evidence" value="ECO:0007669"/>
    <property type="project" value="UniProtKB-KW"/>
</dbReference>
<dbReference type="SUPFAM" id="SSF54534">
    <property type="entry name" value="FKBP-like"/>
    <property type="match status" value="1"/>
</dbReference>
<feature type="domain" description="PpiC" evidence="16">
    <location>
        <begin position="294"/>
        <end position="382"/>
    </location>
</feature>
<dbReference type="InterPro" id="IPR027304">
    <property type="entry name" value="Trigger_fact/SurA_dom_sf"/>
</dbReference>
<dbReference type="SUPFAM" id="SSF109998">
    <property type="entry name" value="Triger factor/SurA peptide-binding domain-like"/>
    <property type="match status" value="1"/>
</dbReference>
<dbReference type="InterPro" id="IPR046357">
    <property type="entry name" value="PPIase_dom_sf"/>
</dbReference>
<keyword evidence="4" id="KW-0997">Cell inner membrane</keyword>
<dbReference type="EMBL" id="QQYZ01000001">
    <property type="protein sequence ID" value="RSY90581.1"/>
    <property type="molecule type" value="Genomic_DNA"/>
</dbReference>
<protein>
    <recommendedName>
        <fullName evidence="2">Parvulin-like PPIase</fullName>
    </recommendedName>
    <alternativeName>
        <fullName evidence="9">Peptidyl-prolyl cis-trans isomerase plp</fullName>
    </alternativeName>
    <alternativeName>
        <fullName evidence="12">Periplasmic chaperone PpiD</fullName>
    </alternativeName>
    <alternativeName>
        <fullName evidence="13">Periplasmic folding chaperone</fullName>
    </alternativeName>
    <alternativeName>
        <fullName evidence="10">Rotamase plp</fullName>
    </alternativeName>
</protein>
<keyword evidence="3" id="KW-1003">Cell membrane</keyword>
<feature type="transmembrane region" description="Helical" evidence="15">
    <location>
        <begin position="26"/>
        <end position="49"/>
    </location>
</feature>